<keyword evidence="3" id="KW-1185">Reference proteome</keyword>
<reference evidence="2" key="1">
    <citation type="submission" date="2023-10" db="EMBL/GenBank/DDBJ databases">
        <authorList>
            <person name="Chen Y."/>
            <person name="Shah S."/>
            <person name="Dougan E. K."/>
            <person name="Thang M."/>
            <person name="Chan C."/>
        </authorList>
    </citation>
    <scope>NUCLEOTIDE SEQUENCE [LARGE SCALE GENOMIC DNA]</scope>
</reference>
<evidence type="ECO:0000313" key="2">
    <source>
        <dbReference type="EMBL" id="CAK0906629.1"/>
    </source>
</evidence>
<organism evidence="2 3">
    <name type="scientific">Prorocentrum cordatum</name>
    <dbReference type="NCBI Taxonomy" id="2364126"/>
    <lineage>
        <taxon>Eukaryota</taxon>
        <taxon>Sar</taxon>
        <taxon>Alveolata</taxon>
        <taxon>Dinophyceae</taxon>
        <taxon>Prorocentrales</taxon>
        <taxon>Prorocentraceae</taxon>
        <taxon>Prorocentrum</taxon>
    </lineage>
</organism>
<feature type="compositionally biased region" description="Gly residues" evidence="1">
    <location>
        <begin position="81"/>
        <end position="90"/>
    </location>
</feature>
<gene>
    <name evidence="2" type="ORF">PCOR1329_LOCUS81888</name>
</gene>
<protein>
    <recommendedName>
        <fullName evidence="4">Sugar phosphate transporter domain-containing protein</fullName>
    </recommendedName>
</protein>
<evidence type="ECO:0008006" key="4">
    <source>
        <dbReference type="Google" id="ProtNLM"/>
    </source>
</evidence>
<dbReference type="EMBL" id="CAUYUJ010021726">
    <property type="protein sequence ID" value="CAK0906629.1"/>
    <property type="molecule type" value="Genomic_DNA"/>
</dbReference>
<comment type="caution">
    <text evidence="2">The sequence shown here is derived from an EMBL/GenBank/DDBJ whole genome shotgun (WGS) entry which is preliminary data.</text>
</comment>
<proteinExistence type="predicted"/>
<feature type="region of interest" description="Disordered" evidence="1">
    <location>
        <begin position="81"/>
        <end position="126"/>
    </location>
</feature>
<feature type="compositionally biased region" description="Basic and acidic residues" evidence="1">
    <location>
        <begin position="91"/>
        <end position="111"/>
    </location>
</feature>
<evidence type="ECO:0000313" key="3">
    <source>
        <dbReference type="Proteomes" id="UP001189429"/>
    </source>
</evidence>
<accession>A0ABN9Y2B8</accession>
<name>A0ABN9Y2B8_9DINO</name>
<sequence>MFAASSALASLVYNILAFSIVQYLSATHVAFAGNFNKAATVPLALLVGIDHLPQGVYGPIMVVSAVVNILAFSAYNVVTGGAGGHGGGGSSKDRENGKEPVKYAEFSGKESDDSDDDESSSDGGCC</sequence>
<dbReference type="Proteomes" id="UP001189429">
    <property type="component" value="Unassembled WGS sequence"/>
</dbReference>
<evidence type="ECO:0000256" key="1">
    <source>
        <dbReference type="SAM" id="MobiDB-lite"/>
    </source>
</evidence>